<evidence type="ECO:0000313" key="2">
    <source>
        <dbReference type="EMBL" id="CAH8391748.1"/>
    </source>
</evidence>
<dbReference type="Gene3D" id="2.60.210.10">
    <property type="entry name" value="Apoptosis, Tumor Necrosis Factor Receptor Associated Protein 2, Chain A"/>
    <property type="match status" value="2"/>
</dbReference>
<dbReference type="Pfam" id="PF22486">
    <property type="entry name" value="MATH_2"/>
    <property type="match status" value="2"/>
</dbReference>
<dbReference type="SMART" id="SM00061">
    <property type="entry name" value="MATH"/>
    <property type="match status" value="2"/>
</dbReference>
<organism evidence="2 3">
    <name type="scientific">Eruca vesicaria subsp. sativa</name>
    <name type="common">Garden rocket</name>
    <name type="synonym">Eruca sativa</name>
    <dbReference type="NCBI Taxonomy" id="29727"/>
    <lineage>
        <taxon>Eukaryota</taxon>
        <taxon>Viridiplantae</taxon>
        <taxon>Streptophyta</taxon>
        <taxon>Embryophyta</taxon>
        <taxon>Tracheophyta</taxon>
        <taxon>Spermatophyta</taxon>
        <taxon>Magnoliopsida</taxon>
        <taxon>eudicotyledons</taxon>
        <taxon>Gunneridae</taxon>
        <taxon>Pentapetalae</taxon>
        <taxon>rosids</taxon>
        <taxon>malvids</taxon>
        <taxon>Brassicales</taxon>
        <taxon>Brassicaceae</taxon>
        <taxon>Brassiceae</taxon>
        <taxon>Eruca</taxon>
    </lineage>
</organism>
<dbReference type="InterPro" id="IPR008974">
    <property type="entry name" value="TRAF-like"/>
</dbReference>
<dbReference type="PANTHER" id="PTHR46162:SF19">
    <property type="entry name" value="TRAF-LIKE FAMILY PROTEIN"/>
    <property type="match status" value="1"/>
</dbReference>
<feature type="domain" description="MATH" evidence="1">
    <location>
        <begin position="162"/>
        <end position="289"/>
    </location>
</feature>
<dbReference type="Proteomes" id="UP001642260">
    <property type="component" value="Unassembled WGS sequence"/>
</dbReference>
<dbReference type="SUPFAM" id="SSF49599">
    <property type="entry name" value="TRAF domain-like"/>
    <property type="match status" value="2"/>
</dbReference>
<dbReference type="PROSITE" id="PS50144">
    <property type="entry name" value="MATH"/>
    <property type="match status" value="2"/>
</dbReference>
<dbReference type="PANTHER" id="PTHR46162">
    <property type="entry name" value="TRAF-LIKE FAMILY PROTEIN"/>
    <property type="match status" value="1"/>
</dbReference>
<name>A0ABC8M612_ERUVS</name>
<gene>
    <name evidence="2" type="ORF">ERUC_LOCUS44231</name>
</gene>
<reference evidence="2 3" key="1">
    <citation type="submission" date="2022-03" db="EMBL/GenBank/DDBJ databases">
        <authorList>
            <person name="Macdonald S."/>
            <person name="Ahmed S."/>
            <person name="Newling K."/>
        </authorList>
    </citation>
    <scope>NUCLEOTIDE SEQUENCE [LARGE SCALE GENOMIC DNA]</scope>
</reference>
<sequence length="298" mass="33998">MSRPISLDEMMAALKEKNKTCHFWKIENFSLVKKHIKLVESSVFYFGGYRWKLMVLPSGYEGSLSGNVALVLQRQAPSIGVYHTLELFVVNQLSQIWHSSGNIVLPAEQDWTWDPNLMSHVNSEYLGLLVGDCCIFGVRFYGFQPAASGTAECFSVIEKPLNHKVTWMMNRFSSFEPEKAHHSNEFIVGNRKWRIQVHPRGFNEGKDKSLSVYLVGGGLINNVPEVANTYAMFKLRVLDQVNRNHFEKAFLGWLGENPVVIQGFPEFMPLSKLGEPYLVNDKLYVGVEFEFISVTNYC</sequence>
<dbReference type="EMBL" id="CAKOAT010962931">
    <property type="protein sequence ID" value="CAH8391748.1"/>
    <property type="molecule type" value="Genomic_DNA"/>
</dbReference>
<comment type="caution">
    <text evidence="2">The sequence shown here is derived from an EMBL/GenBank/DDBJ whole genome shotgun (WGS) entry which is preliminary data.</text>
</comment>
<keyword evidence="3" id="KW-1185">Reference proteome</keyword>
<proteinExistence type="predicted"/>
<evidence type="ECO:0000259" key="1">
    <source>
        <dbReference type="PROSITE" id="PS50144"/>
    </source>
</evidence>
<dbReference type="AlphaFoldDB" id="A0ABC8M612"/>
<accession>A0ABC8M612</accession>
<evidence type="ECO:0000313" key="3">
    <source>
        <dbReference type="Proteomes" id="UP001642260"/>
    </source>
</evidence>
<dbReference type="InterPro" id="IPR002083">
    <property type="entry name" value="MATH/TRAF_dom"/>
</dbReference>
<dbReference type="CDD" id="cd00121">
    <property type="entry name" value="MATH"/>
    <property type="match status" value="2"/>
</dbReference>
<protein>
    <recommendedName>
        <fullName evidence="1">MATH domain-containing protein</fullName>
    </recommendedName>
</protein>
<feature type="domain" description="MATH" evidence="1">
    <location>
        <begin position="19"/>
        <end position="140"/>
    </location>
</feature>